<evidence type="ECO:0000313" key="2">
    <source>
        <dbReference type="EMBL" id="NEK23744.1"/>
    </source>
</evidence>
<dbReference type="PANTHER" id="PTHR46564:SF1">
    <property type="entry name" value="TRANSPOSASE"/>
    <property type="match status" value="1"/>
</dbReference>
<dbReference type="InterPro" id="IPR038717">
    <property type="entry name" value="Tc1-like_DDE_dom"/>
</dbReference>
<evidence type="ECO:0000313" key="3">
    <source>
        <dbReference type="Proteomes" id="UP000468591"/>
    </source>
</evidence>
<evidence type="ECO:0000259" key="1">
    <source>
        <dbReference type="Pfam" id="PF13358"/>
    </source>
</evidence>
<name>A0A6P0CH04_9RHOB</name>
<dbReference type="PANTHER" id="PTHR46564">
    <property type="entry name" value="TRANSPOSASE"/>
    <property type="match status" value="1"/>
</dbReference>
<keyword evidence="3" id="KW-1185">Reference proteome</keyword>
<dbReference type="EMBL" id="JAABNT010000010">
    <property type="protein sequence ID" value="NEK23744.1"/>
    <property type="molecule type" value="Genomic_DNA"/>
</dbReference>
<organism evidence="2 3">
    <name type="scientific">Sulfitobacter sediminilitoris</name>
    <dbReference type="NCBI Taxonomy" id="2698830"/>
    <lineage>
        <taxon>Bacteria</taxon>
        <taxon>Pseudomonadati</taxon>
        <taxon>Pseudomonadota</taxon>
        <taxon>Alphaproteobacteria</taxon>
        <taxon>Rhodobacterales</taxon>
        <taxon>Roseobacteraceae</taxon>
        <taxon>Sulfitobacter</taxon>
    </lineage>
</organism>
<dbReference type="Proteomes" id="UP000468591">
    <property type="component" value="Unassembled WGS sequence"/>
</dbReference>
<sequence>MPNPLSVDIRARFERLFAEGLSGREIGRRLMISAASASRLSQRLRQGRCLTPAKNPRNTGHGRLAPYHGFLIELIRQDPDITLKELQGALADAHDVTASVSGIDQALKRLGYTYKKSLIADERKRARVRVRRARADWFDHRVPAISTMPERVVFLNETSVKTNLTRTRGRSLRGTRLTASAPFGSWGTQTLIARLAASDLVAPWVIKGAMDGEAFEAYVRNVFAPELQPGTVVICDNLATHYNKAAAAVLRDVGCWFLYLPPYSPDLNPIEVAFSKLKAHLRRIGARTFDQMFDALTEICGLFTPEECWNFFCQAGYAPS</sequence>
<gene>
    <name evidence="2" type="ORF">GV827_15200</name>
</gene>
<protein>
    <submittedName>
        <fullName evidence="2">IS630 family transposase</fullName>
    </submittedName>
</protein>
<comment type="caution">
    <text evidence="2">The sequence shown here is derived from an EMBL/GenBank/DDBJ whole genome shotgun (WGS) entry which is preliminary data.</text>
</comment>
<dbReference type="Gene3D" id="3.30.420.10">
    <property type="entry name" value="Ribonuclease H-like superfamily/Ribonuclease H"/>
    <property type="match status" value="1"/>
</dbReference>
<dbReference type="InterPro" id="IPR009057">
    <property type="entry name" value="Homeodomain-like_sf"/>
</dbReference>
<reference evidence="2 3" key="1">
    <citation type="submission" date="2020-01" db="EMBL/GenBank/DDBJ databases">
        <title>Sulfitobacter sediminilitoris sp. nov., isolated from a tidal flat.</title>
        <authorList>
            <person name="Park S."/>
            <person name="Yoon J.-H."/>
        </authorList>
    </citation>
    <scope>NUCLEOTIDE SEQUENCE [LARGE SCALE GENOMIC DNA]</scope>
    <source>
        <strain evidence="2 3">JBTF-M27</strain>
    </source>
</reference>
<dbReference type="RefSeq" id="WP_164354674.1">
    <property type="nucleotide sequence ID" value="NZ_JAABNT010000010.1"/>
</dbReference>
<dbReference type="GO" id="GO:0003676">
    <property type="term" value="F:nucleic acid binding"/>
    <property type="evidence" value="ECO:0007669"/>
    <property type="project" value="InterPro"/>
</dbReference>
<dbReference type="NCBIfam" id="NF033545">
    <property type="entry name" value="transpos_IS630"/>
    <property type="match status" value="1"/>
</dbReference>
<dbReference type="InterPro" id="IPR036397">
    <property type="entry name" value="RNaseH_sf"/>
</dbReference>
<feature type="domain" description="Tc1-like transposase DDE" evidence="1">
    <location>
        <begin position="151"/>
        <end position="289"/>
    </location>
</feature>
<dbReference type="SUPFAM" id="SSF46689">
    <property type="entry name" value="Homeodomain-like"/>
    <property type="match status" value="1"/>
</dbReference>
<accession>A0A6P0CH04</accession>
<proteinExistence type="predicted"/>
<dbReference type="AlphaFoldDB" id="A0A6P0CH04"/>
<dbReference type="Pfam" id="PF13358">
    <property type="entry name" value="DDE_3"/>
    <property type="match status" value="1"/>
</dbReference>
<dbReference type="InterPro" id="IPR047655">
    <property type="entry name" value="Transpos_IS630-like"/>
</dbReference>